<gene>
    <name evidence="1" type="ORF">SDC9_28823</name>
</gene>
<dbReference type="AlphaFoldDB" id="A0A644UVG1"/>
<protein>
    <recommendedName>
        <fullName evidence="2">NAD-specific glutamate dehydrogenase</fullName>
    </recommendedName>
</protein>
<reference evidence="1" key="1">
    <citation type="submission" date="2019-08" db="EMBL/GenBank/DDBJ databases">
        <authorList>
            <person name="Kucharzyk K."/>
            <person name="Murdoch R.W."/>
            <person name="Higgins S."/>
            <person name="Loffler F."/>
        </authorList>
    </citation>
    <scope>NUCLEOTIDE SEQUENCE</scope>
</reference>
<proteinExistence type="predicted"/>
<organism evidence="1">
    <name type="scientific">bioreactor metagenome</name>
    <dbReference type="NCBI Taxonomy" id="1076179"/>
    <lineage>
        <taxon>unclassified sequences</taxon>
        <taxon>metagenomes</taxon>
        <taxon>ecological metagenomes</taxon>
    </lineage>
</organism>
<sequence length="240" mass="25364">MAPSRLVRVVSMAPGRLTAMADCRGTETQKAPGRAPFKPGRGEGSLLRALDVGVVGGVDDDLGADADMRGHHHADAAGAGRGLVGGRGGLALDHRLGLLDFDGDLLRQLDRQRHALVGQHPHPDAVAQVDLGVAHDILAHRDLVVGFGVHEVIAFAVLVEEVILGLVDMRLLDAVDGAPALRHLHPVRDAAHFDLGHRVALARVNVFGGEHDVENTVHIEDVALADRGGDDFGHDCGPWL</sequence>
<accession>A0A644UVG1</accession>
<comment type="caution">
    <text evidence="1">The sequence shown here is derived from an EMBL/GenBank/DDBJ whole genome shotgun (WGS) entry which is preliminary data.</text>
</comment>
<dbReference type="EMBL" id="VSSQ01000168">
    <property type="protein sequence ID" value="MPL82874.1"/>
    <property type="molecule type" value="Genomic_DNA"/>
</dbReference>
<evidence type="ECO:0008006" key="2">
    <source>
        <dbReference type="Google" id="ProtNLM"/>
    </source>
</evidence>
<evidence type="ECO:0000313" key="1">
    <source>
        <dbReference type="EMBL" id="MPL82874.1"/>
    </source>
</evidence>
<name>A0A644UVG1_9ZZZZ</name>